<gene>
    <name evidence="1" type="ORF">Y10_14800</name>
</gene>
<comment type="caution">
    <text evidence="1">The sequence shown here is derived from an EMBL/GenBank/DDBJ whole genome shotgun (WGS) entry which is preliminary data.</text>
</comment>
<keyword evidence="2" id="KW-1185">Reference proteome</keyword>
<evidence type="ECO:0000313" key="1">
    <source>
        <dbReference type="EMBL" id="GLB49112.1"/>
    </source>
</evidence>
<reference evidence="1" key="1">
    <citation type="submission" date="2022-07" db="EMBL/GenBank/DDBJ databases">
        <title>Taxonomy of Novel Oxalotrophic and Methylotrophic Bacteria.</title>
        <authorList>
            <person name="Sahin N."/>
            <person name="Tani A."/>
        </authorList>
    </citation>
    <scope>NUCLEOTIDE SEQUENCE</scope>
    <source>
        <strain evidence="1">Y10</strain>
    </source>
</reference>
<organism evidence="1 2">
    <name type="scientific">Neptunitalea lumnitzerae</name>
    <dbReference type="NCBI Taxonomy" id="2965509"/>
    <lineage>
        <taxon>Bacteria</taxon>
        <taxon>Pseudomonadati</taxon>
        <taxon>Bacteroidota</taxon>
        <taxon>Flavobacteriia</taxon>
        <taxon>Flavobacteriales</taxon>
        <taxon>Flavobacteriaceae</taxon>
        <taxon>Neptunitalea</taxon>
    </lineage>
</organism>
<accession>A0ABQ5MI87</accession>
<name>A0ABQ5MI87_9FLAO</name>
<protein>
    <submittedName>
        <fullName evidence="1">Uncharacterized protein</fullName>
    </submittedName>
</protein>
<dbReference type="Proteomes" id="UP001143543">
    <property type="component" value="Unassembled WGS sequence"/>
</dbReference>
<proteinExistence type="predicted"/>
<sequence>MNKRIYISNKTEQTITLKINSTFKIKEGTMQGAFLDSLNGKRIEPGYITITFGTGRWNKNDEENLKMVLENMQVKKDGSAEIFSLPQNMPIGRGILIPELIVKINELNKL</sequence>
<dbReference type="EMBL" id="BRVO01000001">
    <property type="protein sequence ID" value="GLB49112.1"/>
    <property type="molecule type" value="Genomic_DNA"/>
</dbReference>
<evidence type="ECO:0000313" key="2">
    <source>
        <dbReference type="Proteomes" id="UP001143543"/>
    </source>
</evidence>